<evidence type="ECO:0000256" key="8">
    <source>
        <dbReference type="ARBA" id="ARBA00023136"/>
    </source>
</evidence>
<dbReference type="Proteomes" id="UP000078544">
    <property type="component" value="Unassembled WGS sequence"/>
</dbReference>
<reference evidence="11 12" key="1">
    <citation type="journal article" date="2016" name="Genome Biol. Evol.">
        <title>Divergent and convergent evolution of fungal pathogenicity.</title>
        <authorList>
            <person name="Shang Y."/>
            <person name="Xiao G."/>
            <person name="Zheng P."/>
            <person name="Cen K."/>
            <person name="Zhan S."/>
            <person name="Wang C."/>
        </authorList>
    </citation>
    <scope>NUCLEOTIDE SEQUENCE [LARGE SCALE GENOMIC DNA]</scope>
    <source>
        <strain evidence="11 12">RCEF 2490</strain>
    </source>
</reference>
<evidence type="ECO:0000256" key="1">
    <source>
        <dbReference type="ARBA" id="ARBA00004225"/>
    </source>
</evidence>
<dbReference type="Pfam" id="PF03820">
    <property type="entry name" value="SFXNs"/>
    <property type="match status" value="1"/>
</dbReference>
<dbReference type="AlphaFoldDB" id="A0A168BXC8"/>
<dbReference type="GO" id="GO:0015075">
    <property type="term" value="F:monoatomic ion transmembrane transporter activity"/>
    <property type="evidence" value="ECO:0007669"/>
    <property type="project" value="InterPro"/>
</dbReference>
<evidence type="ECO:0000256" key="7">
    <source>
        <dbReference type="ARBA" id="ARBA00023128"/>
    </source>
</evidence>
<dbReference type="STRING" id="1081109.A0A168BXC8"/>
<name>A0A168BXC8_9HYPO</name>
<evidence type="ECO:0000256" key="3">
    <source>
        <dbReference type="ARBA" id="ARBA00022448"/>
    </source>
</evidence>
<feature type="transmembrane region" description="Helical" evidence="10">
    <location>
        <begin position="301"/>
        <end position="318"/>
    </location>
</feature>
<keyword evidence="6 10" id="KW-1133">Transmembrane helix</keyword>
<evidence type="ECO:0000256" key="6">
    <source>
        <dbReference type="ARBA" id="ARBA00022989"/>
    </source>
</evidence>
<comment type="similarity">
    <text evidence="2">Belongs to the sideroflexin family.</text>
</comment>
<dbReference type="PANTHER" id="PTHR11153:SF6">
    <property type="entry name" value="SIDEROFLEXIN-5"/>
    <property type="match status" value="1"/>
</dbReference>
<evidence type="ECO:0000256" key="2">
    <source>
        <dbReference type="ARBA" id="ARBA00005974"/>
    </source>
</evidence>
<feature type="transmembrane region" description="Helical" evidence="10">
    <location>
        <begin position="339"/>
        <end position="368"/>
    </location>
</feature>
<keyword evidence="7" id="KW-0496">Mitochondrion</keyword>
<evidence type="ECO:0000313" key="11">
    <source>
        <dbReference type="EMBL" id="KZZ95868.1"/>
    </source>
</evidence>
<gene>
    <name evidence="11" type="ORF">AAL_04164</name>
</gene>
<dbReference type="InterPro" id="IPR004686">
    <property type="entry name" value="Mtc"/>
</dbReference>
<organism evidence="11 12">
    <name type="scientific">Moelleriella libera RCEF 2490</name>
    <dbReference type="NCBI Taxonomy" id="1081109"/>
    <lineage>
        <taxon>Eukaryota</taxon>
        <taxon>Fungi</taxon>
        <taxon>Dikarya</taxon>
        <taxon>Ascomycota</taxon>
        <taxon>Pezizomycotina</taxon>
        <taxon>Sordariomycetes</taxon>
        <taxon>Hypocreomycetidae</taxon>
        <taxon>Hypocreales</taxon>
        <taxon>Clavicipitaceae</taxon>
        <taxon>Moelleriella</taxon>
    </lineage>
</organism>
<protein>
    <submittedName>
        <fullName evidence="11">Sideroflexin-1</fullName>
    </submittedName>
</protein>
<evidence type="ECO:0000256" key="10">
    <source>
        <dbReference type="SAM" id="Phobius"/>
    </source>
</evidence>
<dbReference type="OrthoDB" id="6608471at2759"/>
<proteinExistence type="inferred from homology"/>
<evidence type="ECO:0000256" key="5">
    <source>
        <dbReference type="ARBA" id="ARBA00022970"/>
    </source>
</evidence>
<evidence type="ECO:0000256" key="4">
    <source>
        <dbReference type="ARBA" id="ARBA00022692"/>
    </source>
</evidence>
<evidence type="ECO:0000256" key="9">
    <source>
        <dbReference type="SAM" id="MobiDB-lite"/>
    </source>
</evidence>
<sequence length="399" mass="43742">MSASLPGNRDLPVSQYDLSTYIGRVKHAIDLTDPRYFSSSSFFHVYYTLGGLQHPLCRDKRPRARQAAPDGLQDGQDGRHDARVVEGQEDCRLNLASRYIFPPCSLLTHPSLSVIPSKPRVLEEWAAIKANVLRMRICPTCTKNMKRYRRACLSALPHVLLRAHQPRRHGGHAPAGPGHGRHRGVAGGEPVAQRGHQQRQRQQVVAHEHGDAGQVVRRGRDGLVLGGARPQRARAAAARPDALDAQRAAAAGALCGVRPVLSAREKQALQADGRSERDVPSLGRSRKAARLAVYETAASRVFNSSPIMVIPPMLLYYAQTRQGWYRNLLQREFVRARPALAAGIPVGLNLLYIAATSFAVLPLALAVFPQQQEIAADKLEPEFHGKGGSGGKVWFNRGL</sequence>
<dbReference type="PANTHER" id="PTHR11153">
    <property type="entry name" value="SIDEROFLEXIN"/>
    <property type="match status" value="1"/>
</dbReference>
<comment type="subcellular location">
    <subcellularLocation>
        <location evidence="1">Mitochondrion membrane</location>
        <topology evidence="1">Multi-pass membrane protein</topology>
    </subcellularLocation>
</comment>
<keyword evidence="8 10" id="KW-0472">Membrane</keyword>
<keyword evidence="12" id="KW-1185">Reference proteome</keyword>
<accession>A0A168BXC8</accession>
<comment type="caution">
    <text evidence="11">The sequence shown here is derived from an EMBL/GenBank/DDBJ whole genome shotgun (WGS) entry which is preliminary data.</text>
</comment>
<keyword evidence="3" id="KW-0813">Transport</keyword>
<feature type="region of interest" description="Disordered" evidence="9">
    <location>
        <begin position="166"/>
        <end position="211"/>
    </location>
</feature>
<dbReference type="GO" id="GO:0005743">
    <property type="term" value="C:mitochondrial inner membrane"/>
    <property type="evidence" value="ECO:0007669"/>
    <property type="project" value="TreeGrafter"/>
</dbReference>
<evidence type="ECO:0000313" key="12">
    <source>
        <dbReference type="Proteomes" id="UP000078544"/>
    </source>
</evidence>
<feature type="compositionally biased region" description="Low complexity" evidence="9">
    <location>
        <begin position="191"/>
        <end position="205"/>
    </location>
</feature>
<keyword evidence="5" id="KW-0029">Amino-acid transport</keyword>
<dbReference type="GO" id="GO:1990542">
    <property type="term" value="P:mitochondrial transmembrane transport"/>
    <property type="evidence" value="ECO:0007669"/>
    <property type="project" value="TreeGrafter"/>
</dbReference>
<dbReference type="GO" id="GO:0006865">
    <property type="term" value="P:amino acid transport"/>
    <property type="evidence" value="ECO:0007669"/>
    <property type="project" value="UniProtKB-KW"/>
</dbReference>
<keyword evidence="4 10" id="KW-0812">Transmembrane</keyword>
<dbReference type="EMBL" id="AZGY01000008">
    <property type="protein sequence ID" value="KZZ95868.1"/>
    <property type="molecule type" value="Genomic_DNA"/>
</dbReference>